<keyword evidence="3" id="KW-0819">tRNA processing</keyword>
<dbReference type="PANTHER" id="PTHR43033">
    <property type="entry name" value="TRNA(ILE)-LYSIDINE SYNTHASE-RELATED"/>
    <property type="match status" value="1"/>
</dbReference>
<dbReference type="AlphaFoldDB" id="A0AAE0IAQ4"/>
<name>A0AAE0IAQ4_9PEZI</name>
<proteinExistence type="inferred from homology"/>
<keyword evidence="2" id="KW-0436">Ligase</keyword>
<evidence type="ECO:0000256" key="1">
    <source>
        <dbReference type="ARBA" id="ARBA00013267"/>
    </source>
</evidence>
<evidence type="ECO:0000256" key="4">
    <source>
        <dbReference type="ARBA" id="ARBA00022741"/>
    </source>
</evidence>
<evidence type="ECO:0000259" key="7">
    <source>
        <dbReference type="Pfam" id="PF01171"/>
    </source>
</evidence>
<evidence type="ECO:0000256" key="3">
    <source>
        <dbReference type="ARBA" id="ARBA00022694"/>
    </source>
</evidence>
<accession>A0AAE0IAQ4</accession>
<dbReference type="HAMAP" id="MF_01161">
    <property type="entry name" value="tRNA_Ile_lys_synt"/>
    <property type="match status" value="1"/>
</dbReference>
<protein>
    <recommendedName>
        <fullName evidence="1">tRNA(Ile)-lysidine synthetase</fullName>
        <ecNumber evidence="1">6.3.4.19</ecNumber>
    </recommendedName>
</protein>
<organism evidence="8 9">
    <name type="scientific">Cercophora scortea</name>
    <dbReference type="NCBI Taxonomy" id="314031"/>
    <lineage>
        <taxon>Eukaryota</taxon>
        <taxon>Fungi</taxon>
        <taxon>Dikarya</taxon>
        <taxon>Ascomycota</taxon>
        <taxon>Pezizomycotina</taxon>
        <taxon>Sordariomycetes</taxon>
        <taxon>Sordariomycetidae</taxon>
        <taxon>Sordariales</taxon>
        <taxon>Lasiosphaeriaceae</taxon>
        <taxon>Cercophora</taxon>
    </lineage>
</organism>
<dbReference type="GO" id="GO:0008033">
    <property type="term" value="P:tRNA processing"/>
    <property type="evidence" value="ECO:0007669"/>
    <property type="project" value="UniProtKB-KW"/>
</dbReference>
<keyword evidence="9" id="KW-1185">Reference proteome</keyword>
<dbReference type="InterPro" id="IPR012094">
    <property type="entry name" value="tRNA_Ile_lys_synt"/>
</dbReference>
<evidence type="ECO:0000313" key="9">
    <source>
        <dbReference type="Proteomes" id="UP001286456"/>
    </source>
</evidence>
<dbReference type="SUPFAM" id="SSF52402">
    <property type="entry name" value="Adenine nucleotide alpha hydrolases-like"/>
    <property type="match status" value="1"/>
</dbReference>
<reference evidence="8" key="2">
    <citation type="submission" date="2023-06" db="EMBL/GenBank/DDBJ databases">
        <authorList>
            <consortium name="Lawrence Berkeley National Laboratory"/>
            <person name="Haridas S."/>
            <person name="Hensen N."/>
            <person name="Bonometti L."/>
            <person name="Westerberg I."/>
            <person name="Brannstrom I.O."/>
            <person name="Guillou S."/>
            <person name="Cros-Aarteil S."/>
            <person name="Calhoun S."/>
            <person name="Kuo A."/>
            <person name="Mondo S."/>
            <person name="Pangilinan J."/>
            <person name="Riley R."/>
            <person name="Labutti K."/>
            <person name="Andreopoulos B."/>
            <person name="Lipzen A."/>
            <person name="Chen C."/>
            <person name="Yanf M."/>
            <person name="Daum C."/>
            <person name="Ng V."/>
            <person name="Clum A."/>
            <person name="Steindorff A."/>
            <person name="Ohm R."/>
            <person name="Martin F."/>
            <person name="Silar P."/>
            <person name="Natvig D."/>
            <person name="Lalanne C."/>
            <person name="Gautier V."/>
            <person name="Ament-Velasquez S.L."/>
            <person name="Kruys A."/>
            <person name="Hutchinson M.I."/>
            <person name="Powell A.J."/>
            <person name="Barry K."/>
            <person name="Miller A.N."/>
            <person name="Grigoriev I.V."/>
            <person name="Debuchy R."/>
            <person name="Gladieux P."/>
            <person name="Thoren M.H."/>
            <person name="Johannesson H."/>
        </authorList>
    </citation>
    <scope>NUCLEOTIDE SEQUENCE</scope>
    <source>
        <strain evidence="8">SMH4131-1</strain>
    </source>
</reference>
<evidence type="ECO:0000313" key="8">
    <source>
        <dbReference type="EMBL" id="KAK3321495.1"/>
    </source>
</evidence>
<dbReference type="Gene3D" id="3.40.50.620">
    <property type="entry name" value="HUPs"/>
    <property type="match status" value="1"/>
</dbReference>
<sequence>MATATAPRVFHHSARAITAHEFLDAVNSAFRVRSAQPQPQSLPVALAVSGGVDSMALAFLCSSAQKGKLASNRPVSEFRAVVIDHGLREGSAEEASKVCRVLETMGVSGRVLQARWDEKMVGSKHVTGSPNELPNMETMARQVRYRALGRYCRGERITSLLAAHHEDDQYETVLMRLLSGHGYRGLQGMRAATDIPECYDLHGIYQSGAVDSDQLGDYGGKGRFASPMPMDIEDGGVTIYRPLLHFSKERLIATCVENGIPWFEDHTNADSTLTMRNAVRHMLRKHTLPVALRKPAVLQLAARCKARVVSEEAEADRVLNRAIFHFFEPSAGTLLVEMPSFTVPKLFARSALRRERRIEHYRCVAALVIRKLLSVVTPERDLTPVGGLDYLISLMFPSLFQQNPPLKPYVICSAHFIPQISPGKPVRWFITRAPHVSNIPRPAIDFPKLDLGQDPCGWEMPDRWGPWRMFDGRYWVRVRHRLPFGVRIAPFEKHHQKAFREALKGQGEGEAEKLAALLKRFAPAKVRYTLPAVYVTGDVRGLLSGDGKGALIPERILEEVEVEEMQLVGLPTLGIGLPGIDQWLMCEVRYRRVEGGLLRRMAVREGSKQHKMGKRKQR</sequence>
<dbReference type="InterPro" id="IPR011063">
    <property type="entry name" value="TilS/TtcA_N"/>
</dbReference>
<feature type="domain" description="tRNA(Ile)-lysidine/2-thiocytidine synthase N-terminal" evidence="7">
    <location>
        <begin position="44"/>
        <end position="281"/>
    </location>
</feature>
<dbReference type="CDD" id="cd01992">
    <property type="entry name" value="TilS_N"/>
    <property type="match status" value="1"/>
</dbReference>
<dbReference type="InterPro" id="IPR012795">
    <property type="entry name" value="tRNA_Ile_lys_synt_N"/>
</dbReference>
<dbReference type="GO" id="GO:0032267">
    <property type="term" value="F:tRNA(Ile)-lysidine synthase activity"/>
    <property type="evidence" value="ECO:0007669"/>
    <property type="project" value="UniProtKB-EC"/>
</dbReference>
<keyword evidence="4" id="KW-0547">Nucleotide-binding</keyword>
<dbReference type="EMBL" id="JAUEPO010000005">
    <property type="protein sequence ID" value="KAK3321495.1"/>
    <property type="molecule type" value="Genomic_DNA"/>
</dbReference>
<keyword evidence="5" id="KW-0067">ATP-binding</keyword>
<evidence type="ECO:0000256" key="2">
    <source>
        <dbReference type="ARBA" id="ARBA00022598"/>
    </source>
</evidence>
<comment type="catalytic activity">
    <reaction evidence="6">
        <text>cytidine(34) in tRNA(Ile2) + L-lysine + ATP = lysidine(34) in tRNA(Ile2) + AMP + diphosphate + H(+)</text>
        <dbReference type="Rhea" id="RHEA:43744"/>
        <dbReference type="Rhea" id="RHEA-COMP:10625"/>
        <dbReference type="Rhea" id="RHEA-COMP:10670"/>
        <dbReference type="ChEBI" id="CHEBI:15378"/>
        <dbReference type="ChEBI" id="CHEBI:30616"/>
        <dbReference type="ChEBI" id="CHEBI:32551"/>
        <dbReference type="ChEBI" id="CHEBI:33019"/>
        <dbReference type="ChEBI" id="CHEBI:82748"/>
        <dbReference type="ChEBI" id="CHEBI:83665"/>
        <dbReference type="ChEBI" id="CHEBI:456215"/>
        <dbReference type="EC" id="6.3.4.19"/>
    </reaction>
</comment>
<dbReference type="InterPro" id="IPR014729">
    <property type="entry name" value="Rossmann-like_a/b/a_fold"/>
</dbReference>
<comment type="caution">
    <text evidence="8">The sequence shown here is derived from an EMBL/GenBank/DDBJ whole genome shotgun (WGS) entry which is preliminary data.</text>
</comment>
<dbReference type="Pfam" id="PF01171">
    <property type="entry name" value="ATP_bind_3"/>
    <property type="match status" value="1"/>
</dbReference>
<evidence type="ECO:0000256" key="6">
    <source>
        <dbReference type="ARBA" id="ARBA00048539"/>
    </source>
</evidence>
<dbReference type="Proteomes" id="UP001286456">
    <property type="component" value="Unassembled WGS sequence"/>
</dbReference>
<dbReference type="EC" id="6.3.4.19" evidence="1"/>
<dbReference type="NCBIfam" id="TIGR02432">
    <property type="entry name" value="lysidine_TilS_N"/>
    <property type="match status" value="1"/>
</dbReference>
<gene>
    <name evidence="8" type="ORF">B0T19DRAFT_432465</name>
</gene>
<dbReference type="GO" id="GO:0005524">
    <property type="term" value="F:ATP binding"/>
    <property type="evidence" value="ECO:0007669"/>
    <property type="project" value="UniProtKB-KW"/>
</dbReference>
<dbReference type="PANTHER" id="PTHR43033:SF1">
    <property type="entry name" value="TRNA(ILE)-LYSIDINE SYNTHASE-RELATED"/>
    <property type="match status" value="1"/>
</dbReference>
<evidence type="ECO:0000256" key="5">
    <source>
        <dbReference type="ARBA" id="ARBA00022840"/>
    </source>
</evidence>
<reference evidence="8" key="1">
    <citation type="journal article" date="2023" name="Mol. Phylogenet. Evol.">
        <title>Genome-scale phylogeny and comparative genomics of the fungal order Sordariales.</title>
        <authorList>
            <person name="Hensen N."/>
            <person name="Bonometti L."/>
            <person name="Westerberg I."/>
            <person name="Brannstrom I.O."/>
            <person name="Guillou S."/>
            <person name="Cros-Aarteil S."/>
            <person name="Calhoun S."/>
            <person name="Haridas S."/>
            <person name="Kuo A."/>
            <person name="Mondo S."/>
            <person name="Pangilinan J."/>
            <person name="Riley R."/>
            <person name="LaButti K."/>
            <person name="Andreopoulos B."/>
            <person name="Lipzen A."/>
            <person name="Chen C."/>
            <person name="Yan M."/>
            <person name="Daum C."/>
            <person name="Ng V."/>
            <person name="Clum A."/>
            <person name="Steindorff A."/>
            <person name="Ohm R.A."/>
            <person name="Martin F."/>
            <person name="Silar P."/>
            <person name="Natvig D.O."/>
            <person name="Lalanne C."/>
            <person name="Gautier V."/>
            <person name="Ament-Velasquez S.L."/>
            <person name="Kruys A."/>
            <person name="Hutchinson M.I."/>
            <person name="Powell A.J."/>
            <person name="Barry K."/>
            <person name="Miller A.N."/>
            <person name="Grigoriev I.V."/>
            <person name="Debuchy R."/>
            <person name="Gladieux P."/>
            <person name="Hiltunen Thoren M."/>
            <person name="Johannesson H."/>
        </authorList>
    </citation>
    <scope>NUCLEOTIDE SEQUENCE</scope>
    <source>
        <strain evidence="8">SMH4131-1</strain>
    </source>
</reference>